<name>A0A5C6YY60_9FLAO</name>
<sequence length="351" mass="39528">MKIIKYLLFLILLIIIGSAIYFGTKEGTYDLHDSMVIKAPPEVVFNKVNDFKSWENWGPWKKEDSTMTFTYAEKTSGEGASYSWDGQMSGSMTTTKVIPNKEIEQDLTLNTPAGKRNPKVYWNFEEVDGGTKVTWGMKGEHTLIDKAYYSFSGFDFDASMHKMNKEGLEGIALEVAEDMKQYSINVDGITQYGGGYYMYTTSVAKQSELDEKTEPMMNLVMEFITKNNLNMAGKPFTIYNEIDNANNTVIFSTGIPVKEKVITPEGSPVVCGFMEPVSAVKVSLKGNYKHLSEAYTKGRQYIEKNSLQIDPAGKMFEVYMTNPKETPNPANWLTEVYIPIITTPEPLEEGL</sequence>
<dbReference type="InterPro" id="IPR029442">
    <property type="entry name" value="GyrI-like"/>
</dbReference>
<dbReference type="SMART" id="SM00871">
    <property type="entry name" value="AraC_E_bind"/>
    <property type="match status" value="1"/>
</dbReference>
<dbReference type="Pfam" id="PF06445">
    <property type="entry name" value="GyrI-like"/>
    <property type="match status" value="1"/>
</dbReference>
<dbReference type="Gene3D" id="3.30.530.20">
    <property type="match status" value="1"/>
</dbReference>
<dbReference type="CDD" id="cd07818">
    <property type="entry name" value="SRPBCC_1"/>
    <property type="match status" value="1"/>
</dbReference>
<dbReference type="Pfam" id="PF10604">
    <property type="entry name" value="Polyketide_cyc2"/>
    <property type="match status" value="1"/>
</dbReference>
<dbReference type="Gene3D" id="3.20.80.10">
    <property type="entry name" value="Regulatory factor, effector binding domain"/>
    <property type="match status" value="1"/>
</dbReference>
<proteinExistence type="predicted"/>
<evidence type="ECO:0000259" key="1">
    <source>
        <dbReference type="SMART" id="SM00871"/>
    </source>
</evidence>
<dbReference type="AlphaFoldDB" id="A0A5C6YY60"/>
<evidence type="ECO:0000313" key="3">
    <source>
        <dbReference type="Proteomes" id="UP000321497"/>
    </source>
</evidence>
<dbReference type="InterPro" id="IPR023393">
    <property type="entry name" value="START-like_dom_sf"/>
</dbReference>
<organism evidence="2 3">
    <name type="scientific">Aequorivita antarctica</name>
    <dbReference type="NCBI Taxonomy" id="153266"/>
    <lineage>
        <taxon>Bacteria</taxon>
        <taxon>Pseudomonadati</taxon>
        <taxon>Bacteroidota</taxon>
        <taxon>Flavobacteriia</taxon>
        <taxon>Flavobacteriales</taxon>
        <taxon>Flavobacteriaceae</taxon>
        <taxon>Aequorivita</taxon>
    </lineage>
</organism>
<dbReference type="InterPro" id="IPR010499">
    <property type="entry name" value="AraC_E-bd"/>
</dbReference>
<evidence type="ECO:0000313" key="2">
    <source>
        <dbReference type="EMBL" id="TXD72586.1"/>
    </source>
</evidence>
<protein>
    <submittedName>
        <fullName evidence="2">AraC family transcriptional regulator</fullName>
    </submittedName>
</protein>
<dbReference type="Proteomes" id="UP000321497">
    <property type="component" value="Unassembled WGS sequence"/>
</dbReference>
<dbReference type="SUPFAM" id="SSF55961">
    <property type="entry name" value="Bet v1-like"/>
    <property type="match status" value="1"/>
</dbReference>
<dbReference type="EMBL" id="VORT01000008">
    <property type="protein sequence ID" value="TXD72586.1"/>
    <property type="molecule type" value="Genomic_DNA"/>
</dbReference>
<reference evidence="2 3" key="1">
    <citation type="submission" date="2019-08" db="EMBL/GenBank/DDBJ databases">
        <title>Genome of Aequorivita antarctica SW49 (type strain).</title>
        <authorList>
            <person name="Bowman J.P."/>
        </authorList>
    </citation>
    <scope>NUCLEOTIDE SEQUENCE [LARGE SCALE GENOMIC DNA]</scope>
    <source>
        <strain evidence="2 3">SW49</strain>
    </source>
</reference>
<dbReference type="InterPro" id="IPR019587">
    <property type="entry name" value="Polyketide_cyclase/dehydratase"/>
</dbReference>
<dbReference type="OrthoDB" id="9807923at2"/>
<gene>
    <name evidence="2" type="ORF">ESU54_12290</name>
</gene>
<feature type="domain" description="AraC effector-binding" evidence="1">
    <location>
        <begin position="182"/>
        <end position="341"/>
    </location>
</feature>
<dbReference type="SUPFAM" id="SSF55136">
    <property type="entry name" value="Probable bacterial effector-binding domain"/>
    <property type="match status" value="1"/>
</dbReference>
<keyword evidence="3" id="KW-1185">Reference proteome</keyword>
<dbReference type="InterPro" id="IPR011256">
    <property type="entry name" value="Reg_factor_effector_dom_sf"/>
</dbReference>
<dbReference type="RefSeq" id="WP_111845716.1">
    <property type="nucleotide sequence ID" value="NZ_UEGI01000024.1"/>
</dbReference>
<accession>A0A5C6YY60</accession>
<comment type="caution">
    <text evidence="2">The sequence shown here is derived from an EMBL/GenBank/DDBJ whole genome shotgun (WGS) entry which is preliminary data.</text>
</comment>